<protein>
    <submittedName>
        <fullName evidence="2">Uncharacterized protein</fullName>
    </submittedName>
</protein>
<organism evidence="2 3">
    <name type="scientific">Streptomyces fimbriatus</name>
    <dbReference type="NCBI Taxonomy" id="68197"/>
    <lineage>
        <taxon>Bacteria</taxon>
        <taxon>Bacillati</taxon>
        <taxon>Actinomycetota</taxon>
        <taxon>Actinomycetes</taxon>
        <taxon>Kitasatosporales</taxon>
        <taxon>Streptomycetaceae</taxon>
        <taxon>Streptomyces</taxon>
    </lineage>
</organism>
<reference evidence="3" key="1">
    <citation type="journal article" date="2019" name="Int. J. Syst. Evol. Microbiol.">
        <title>The Global Catalogue of Microorganisms (GCM) 10K type strain sequencing project: providing services to taxonomists for standard genome sequencing and annotation.</title>
        <authorList>
            <consortium name="The Broad Institute Genomics Platform"/>
            <consortium name="The Broad Institute Genome Sequencing Center for Infectious Disease"/>
            <person name="Wu L."/>
            <person name="Ma J."/>
        </authorList>
    </citation>
    <scope>NUCLEOTIDE SEQUENCE [LARGE SCALE GENOMIC DNA]</scope>
    <source>
        <strain evidence="3">CCM 8479</strain>
    </source>
</reference>
<gene>
    <name evidence="2" type="ORF">ACFPN6_07450</name>
</gene>
<evidence type="ECO:0000256" key="1">
    <source>
        <dbReference type="SAM" id="MobiDB-lite"/>
    </source>
</evidence>
<proteinExistence type="predicted"/>
<dbReference type="RefSeq" id="WP_344643852.1">
    <property type="nucleotide sequence ID" value="NZ_BAAASS010000005.1"/>
</dbReference>
<comment type="caution">
    <text evidence="2">The sequence shown here is derived from an EMBL/GenBank/DDBJ whole genome shotgun (WGS) entry which is preliminary data.</text>
</comment>
<evidence type="ECO:0000313" key="2">
    <source>
        <dbReference type="EMBL" id="MFC5224435.1"/>
    </source>
</evidence>
<name>A0ABW0D2A4_STRFI</name>
<dbReference type="Proteomes" id="UP001596156">
    <property type="component" value="Unassembled WGS sequence"/>
</dbReference>
<keyword evidence="3" id="KW-1185">Reference proteome</keyword>
<sequence length="161" mass="16300">METAAGCTVRESGWALAGDRTPPAAETGPHWAVVRRHDGLTSALVGLLGRTELPGGAGGPVLRAEGHNACGHHSATPGLTAHLPGSTRLLAGLVLLSGDPAAQGDTHALCRGTAVRPKPDGTVDVHFPDGSVEHVDTHRFAPAVPGSPSRPAPFAQGTTTL</sequence>
<accession>A0ABW0D2A4</accession>
<evidence type="ECO:0000313" key="3">
    <source>
        <dbReference type="Proteomes" id="UP001596156"/>
    </source>
</evidence>
<feature type="region of interest" description="Disordered" evidence="1">
    <location>
        <begin position="142"/>
        <end position="161"/>
    </location>
</feature>
<dbReference type="EMBL" id="JBHSKL010000009">
    <property type="protein sequence ID" value="MFC5224435.1"/>
    <property type="molecule type" value="Genomic_DNA"/>
</dbReference>